<sequence length="205" mass="22964">MAHIGKLLGRLNPKTQTFTDASGGVPELTPQDIAGALAFVPSGLGRELLCHVWWPGGAERTRAQLDAAIMELLAKEWRRREDAQLDAMLMVATPDVGRRRAQDAFAQAHKERWPSWGKMEQGILQPSEVYVRIRDAVLMELRAGYFGDADSGAGRAWSDRDRAEMIERSNVTYSTNGWKRVYEWLLDHCANEVGIAQRRFGRAAA</sequence>
<dbReference type="Proteomes" id="UP000005234">
    <property type="component" value="Chromosome"/>
</dbReference>
<protein>
    <submittedName>
        <fullName evidence="1">Uncharacterized protein</fullName>
    </submittedName>
</protein>
<dbReference type="STRING" id="767434.Fraau_1477"/>
<accession>H8L655</accession>
<reference evidence="1" key="1">
    <citation type="submission" date="2012-02" db="EMBL/GenBank/DDBJ databases">
        <title>The complete genome of Frateuria aurantia DSM 6220.</title>
        <authorList>
            <consortium name="US DOE Joint Genome Institute (JGI-PGF)"/>
            <person name="Lucas S."/>
            <person name="Copeland A."/>
            <person name="Lapidus A."/>
            <person name="Glavina del Rio T."/>
            <person name="Dalin E."/>
            <person name="Tice H."/>
            <person name="Bruce D."/>
            <person name="Goodwin L."/>
            <person name="Pitluck S."/>
            <person name="Peters L."/>
            <person name="Ovchinnikova G."/>
            <person name="Teshima H."/>
            <person name="Kyrpides N."/>
            <person name="Mavromatis K."/>
            <person name="Ivanova N."/>
            <person name="Brettin T."/>
            <person name="Detter J.C."/>
            <person name="Han C."/>
            <person name="Larimer F."/>
            <person name="Land M."/>
            <person name="Hauser L."/>
            <person name="Markowitz V."/>
            <person name="Cheng J.-F."/>
            <person name="Hugenholtz P."/>
            <person name="Woyke T."/>
            <person name="Wu D."/>
            <person name="Brambilla E."/>
            <person name="Klenk H.-P."/>
            <person name="Eisen J.A."/>
        </authorList>
    </citation>
    <scope>NUCLEOTIDE SEQUENCE</scope>
    <source>
        <strain evidence="1">DSM 6220</strain>
    </source>
</reference>
<dbReference type="eggNOG" id="COG0484">
    <property type="taxonomic scope" value="Bacteria"/>
</dbReference>
<dbReference type="AlphaFoldDB" id="H8L655"/>
<dbReference type="KEGG" id="fau:Fraau_1477"/>
<keyword evidence="2" id="KW-1185">Reference proteome</keyword>
<name>H8L655_FRAAD</name>
<dbReference type="EMBL" id="CP003350">
    <property type="protein sequence ID" value="AFC85899.1"/>
    <property type="molecule type" value="Genomic_DNA"/>
</dbReference>
<evidence type="ECO:0000313" key="1">
    <source>
        <dbReference type="EMBL" id="AFC85899.1"/>
    </source>
</evidence>
<dbReference type="HOGENOM" id="CLU_1156022_0_0_6"/>
<organism evidence="1 2">
    <name type="scientific">Frateuria aurantia (strain ATCC 33424 / DSM 6220 / KCTC 2777 / LMG 1558 / NBRC 3245 / NCIMB 13370)</name>
    <name type="common">Acetobacter aurantius</name>
    <dbReference type="NCBI Taxonomy" id="767434"/>
    <lineage>
        <taxon>Bacteria</taxon>
        <taxon>Pseudomonadati</taxon>
        <taxon>Pseudomonadota</taxon>
        <taxon>Gammaproteobacteria</taxon>
        <taxon>Lysobacterales</taxon>
        <taxon>Rhodanobacteraceae</taxon>
        <taxon>Frateuria</taxon>
    </lineage>
</organism>
<gene>
    <name evidence="1" type="ordered locus">Fraau_1477</name>
</gene>
<dbReference type="RefSeq" id="WP_014402904.1">
    <property type="nucleotide sequence ID" value="NC_017033.1"/>
</dbReference>
<evidence type="ECO:0000313" key="2">
    <source>
        <dbReference type="Proteomes" id="UP000005234"/>
    </source>
</evidence>
<proteinExistence type="predicted"/>